<protein>
    <recommendedName>
        <fullName evidence="4">PRC-barrel domain-containing protein</fullName>
    </recommendedName>
</protein>
<dbReference type="RefSeq" id="WP_377335873.1">
    <property type="nucleotide sequence ID" value="NZ_JBHLUE010000002.1"/>
</dbReference>
<accession>A0ABV6NRK6</accession>
<reference evidence="2 3" key="1">
    <citation type="submission" date="2024-09" db="EMBL/GenBank/DDBJ databases">
        <authorList>
            <person name="Sun Q."/>
            <person name="Mori K."/>
        </authorList>
    </citation>
    <scope>NUCLEOTIDE SEQUENCE [LARGE SCALE GENOMIC DNA]</scope>
    <source>
        <strain evidence="2 3">TBRC 2205</strain>
    </source>
</reference>
<evidence type="ECO:0000256" key="1">
    <source>
        <dbReference type="SAM" id="MobiDB-lite"/>
    </source>
</evidence>
<organism evidence="2 3">
    <name type="scientific">Plantactinospora siamensis</name>
    <dbReference type="NCBI Taxonomy" id="555372"/>
    <lineage>
        <taxon>Bacteria</taxon>
        <taxon>Bacillati</taxon>
        <taxon>Actinomycetota</taxon>
        <taxon>Actinomycetes</taxon>
        <taxon>Micromonosporales</taxon>
        <taxon>Micromonosporaceae</taxon>
        <taxon>Plantactinospora</taxon>
    </lineage>
</organism>
<dbReference type="Proteomes" id="UP001589894">
    <property type="component" value="Unassembled WGS sequence"/>
</dbReference>
<evidence type="ECO:0000313" key="2">
    <source>
        <dbReference type="EMBL" id="MFC0563405.1"/>
    </source>
</evidence>
<sequence>MQPDVPTTAQPIAQVNNGMRVVDAAGREIGTVTEVRMGDPNAVTAQDPPGGEGVLAGKVPHTEDGDEPDVPADLAARLLRSGYVRVDSRGLFQGDRYALAEQIAKVREDVVELAVPVADLAAES</sequence>
<name>A0ABV6NRK6_9ACTN</name>
<dbReference type="EMBL" id="JBHLUE010000002">
    <property type="protein sequence ID" value="MFC0563405.1"/>
    <property type="molecule type" value="Genomic_DNA"/>
</dbReference>
<gene>
    <name evidence="2" type="ORF">ACFFHU_04390</name>
</gene>
<comment type="caution">
    <text evidence="2">The sequence shown here is derived from an EMBL/GenBank/DDBJ whole genome shotgun (WGS) entry which is preliminary data.</text>
</comment>
<evidence type="ECO:0008006" key="4">
    <source>
        <dbReference type="Google" id="ProtNLM"/>
    </source>
</evidence>
<feature type="region of interest" description="Disordered" evidence="1">
    <location>
        <begin position="39"/>
        <end position="68"/>
    </location>
</feature>
<keyword evidence="3" id="KW-1185">Reference proteome</keyword>
<evidence type="ECO:0000313" key="3">
    <source>
        <dbReference type="Proteomes" id="UP001589894"/>
    </source>
</evidence>
<proteinExistence type="predicted"/>